<feature type="region of interest" description="Disordered" evidence="1">
    <location>
        <begin position="38"/>
        <end position="164"/>
    </location>
</feature>
<dbReference type="Gene3D" id="3.40.970.10">
    <property type="entry name" value="Ribonuclease H1, N-terminal domain"/>
    <property type="match status" value="1"/>
</dbReference>
<comment type="caution">
    <text evidence="3">The sequence shown here is derived from an EMBL/GenBank/DDBJ whole genome shotgun (WGS) entry which is preliminary data.</text>
</comment>
<dbReference type="EMBL" id="MNAD01001123">
    <property type="protein sequence ID" value="OJT07783.1"/>
    <property type="molecule type" value="Genomic_DNA"/>
</dbReference>
<feature type="domain" description="Ribonuclease H1 N-terminal" evidence="2">
    <location>
        <begin position="331"/>
        <end position="372"/>
    </location>
</feature>
<dbReference type="AlphaFoldDB" id="A0A1M2VJS3"/>
<feature type="compositionally biased region" description="Polar residues" evidence="1">
    <location>
        <begin position="121"/>
        <end position="136"/>
    </location>
</feature>
<dbReference type="SUPFAM" id="SSF55658">
    <property type="entry name" value="L9 N-domain-like"/>
    <property type="match status" value="1"/>
</dbReference>
<evidence type="ECO:0000259" key="2">
    <source>
        <dbReference type="Pfam" id="PF01693"/>
    </source>
</evidence>
<dbReference type="Proteomes" id="UP000184267">
    <property type="component" value="Unassembled WGS sequence"/>
</dbReference>
<evidence type="ECO:0000256" key="1">
    <source>
        <dbReference type="SAM" id="MobiDB-lite"/>
    </source>
</evidence>
<dbReference type="OMA" id="ANNPAYT"/>
<gene>
    <name evidence="3" type="ORF">TRAPUB_1321</name>
</gene>
<feature type="region of interest" description="Disordered" evidence="1">
    <location>
        <begin position="1"/>
        <end position="21"/>
    </location>
</feature>
<organism evidence="3 4">
    <name type="scientific">Trametes pubescens</name>
    <name type="common">White-rot fungus</name>
    <dbReference type="NCBI Taxonomy" id="154538"/>
    <lineage>
        <taxon>Eukaryota</taxon>
        <taxon>Fungi</taxon>
        <taxon>Dikarya</taxon>
        <taxon>Basidiomycota</taxon>
        <taxon>Agaricomycotina</taxon>
        <taxon>Agaricomycetes</taxon>
        <taxon>Polyporales</taxon>
        <taxon>Polyporaceae</taxon>
        <taxon>Trametes</taxon>
    </lineage>
</organism>
<feature type="compositionally biased region" description="Polar residues" evidence="1">
    <location>
        <begin position="242"/>
        <end position="257"/>
    </location>
</feature>
<name>A0A1M2VJS3_TRAPU</name>
<feature type="compositionally biased region" description="Low complexity" evidence="1">
    <location>
        <begin position="144"/>
        <end position="164"/>
    </location>
</feature>
<feature type="compositionally biased region" description="Basic and acidic residues" evidence="1">
    <location>
        <begin position="105"/>
        <end position="120"/>
    </location>
</feature>
<dbReference type="InterPro" id="IPR011320">
    <property type="entry name" value="RNase_H1_N"/>
</dbReference>
<dbReference type="Pfam" id="PF01693">
    <property type="entry name" value="Cauli_VI"/>
    <property type="match status" value="1"/>
</dbReference>
<feature type="compositionally biased region" description="Pro residues" evidence="1">
    <location>
        <begin position="290"/>
        <end position="308"/>
    </location>
</feature>
<accession>A0A1M2VJS3</accession>
<dbReference type="InterPro" id="IPR009027">
    <property type="entry name" value="Ribosomal_bL9/RNase_H1_N"/>
</dbReference>
<sequence length="388" mass="40771">MAHNAVPPEERGVVSSDTTPRYTLAELVDMLQRLAAEDERRRASVAPPSGPNSLRRESRGSGRADSSVSDPGDRRYWDNVSPDSSFLNAHLPSILPDPSLVPGARRQERPYDEREEDRAEQVSNSNSGTYYSSRASNPDDADDSAFTSAPPSASSARYGPSSSNPYRALCPTAALLAMPRAPSTTISARATSANNPAYTPSRSNPPAIIASSAMARNFISFPDPPSPVSPSAHVDAKGKARASSSAPLRSTRLSISGTRPEPGAPLSASRPFVTAPTRLSAVSTSAPAPAEAPPHAAPACAPTPVPAPAPAPTPTPVLTPFFAEESESPNWYAVIKGRQVGVFDNNLVAVASVGRISGFAMKQYGTRAEAMKAYLQAEQLGLVSQVQS</sequence>
<dbReference type="InterPro" id="IPR037056">
    <property type="entry name" value="RNase_H1_N_sf"/>
</dbReference>
<proteinExistence type="predicted"/>
<evidence type="ECO:0000313" key="3">
    <source>
        <dbReference type="EMBL" id="OJT07783.1"/>
    </source>
</evidence>
<protein>
    <recommendedName>
        <fullName evidence="2">Ribonuclease H1 N-terminal domain-containing protein</fullName>
    </recommendedName>
</protein>
<dbReference type="OrthoDB" id="3270804at2759"/>
<feature type="region of interest" description="Disordered" evidence="1">
    <location>
        <begin position="221"/>
        <end position="308"/>
    </location>
</feature>
<evidence type="ECO:0000313" key="4">
    <source>
        <dbReference type="Proteomes" id="UP000184267"/>
    </source>
</evidence>
<feature type="compositionally biased region" description="Low complexity" evidence="1">
    <location>
        <begin position="280"/>
        <end position="289"/>
    </location>
</feature>
<reference evidence="3 4" key="1">
    <citation type="submission" date="2016-10" db="EMBL/GenBank/DDBJ databases">
        <title>Genome sequence of the basidiomycete white-rot fungus Trametes pubescens.</title>
        <authorList>
            <person name="Makela M.R."/>
            <person name="Granchi Z."/>
            <person name="Peng M."/>
            <person name="De Vries R.P."/>
            <person name="Grigoriev I."/>
            <person name="Riley R."/>
            <person name="Hilden K."/>
        </authorList>
    </citation>
    <scope>NUCLEOTIDE SEQUENCE [LARGE SCALE GENOMIC DNA]</scope>
    <source>
        <strain evidence="3 4">FBCC735</strain>
    </source>
</reference>
<keyword evidence="4" id="KW-1185">Reference proteome</keyword>